<proteinExistence type="predicted"/>
<dbReference type="AlphaFoldDB" id="A0A344PNY2"/>
<dbReference type="Proteomes" id="UP000252023">
    <property type="component" value="Chromosome"/>
</dbReference>
<gene>
    <name evidence="3" type="ORF">DRW48_04900</name>
</gene>
<feature type="region of interest" description="Disordered" evidence="1">
    <location>
        <begin position="31"/>
        <end position="66"/>
    </location>
</feature>
<keyword evidence="4" id="KW-1185">Reference proteome</keyword>
<protein>
    <submittedName>
        <fullName evidence="3">DUF2927 domain-containing protein</fullName>
    </submittedName>
</protein>
<sequence>MGPAALPLRGSLARLPLCAAGTLPALALLAACTPSPPPAPPPAPEPVSKPVSSAPPPKPARPGPTQAELRLARAEAARQASAKRSMRSEDMAGYLSRIEGQLLSRGLLRTDDGAAEGPLSADRLTEDFVQIALRDEYASLGAPSAGANATPAPLRRWAGDVRLQLEFGDSIPPEMRARDRQTVASYATRLAQAAQHPVSLVGSGGNFIVMVAAEDDRAGIPARIAALAPGIPPADAAALGQLSPQTFCTVFSYASRGDAAAYTHAVALIRGELPARLRMACFHEELAQGLGLPNDSPAARPSIFNDDEAFAALTLHDAALLRILYDPRLRPGMTETEARPIIATIAAEIATPAADRAPATATDQPVVQPASQPVAPTAPQPATDPPAPAAP</sequence>
<feature type="region of interest" description="Disordered" evidence="1">
    <location>
        <begin position="354"/>
        <end position="391"/>
    </location>
</feature>
<name>A0A344PNY2_9RHOB</name>
<evidence type="ECO:0000256" key="2">
    <source>
        <dbReference type="SAM" id="SignalP"/>
    </source>
</evidence>
<dbReference type="KEGG" id="pars:DRW48_04900"/>
<evidence type="ECO:0000256" key="1">
    <source>
        <dbReference type="SAM" id="MobiDB-lite"/>
    </source>
</evidence>
<dbReference type="Pfam" id="PF11150">
    <property type="entry name" value="DUF2927"/>
    <property type="match status" value="1"/>
</dbReference>
<reference evidence="4" key="1">
    <citation type="submission" date="2018-07" db="EMBL/GenBank/DDBJ databases">
        <title>Genome sequencing of Paracoccus sp. SC2-6.</title>
        <authorList>
            <person name="Heo J."/>
            <person name="Kim S.-J."/>
            <person name="Kwon S.-W."/>
        </authorList>
    </citation>
    <scope>NUCLEOTIDE SEQUENCE [LARGE SCALE GENOMIC DNA]</scope>
    <source>
        <strain evidence="4">SC2-6</strain>
    </source>
</reference>
<accession>A0A344PNY2</accession>
<feature type="chain" id="PRO_5016931495" evidence="2">
    <location>
        <begin position="20"/>
        <end position="391"/>
    </location>
</feature>
<organism evidence="3 4">
    <name type="scientific">Paracoccus suum</name>
    <dbReference type="NCBI Taxonomy" id="2259340"/>
    <lineage>
        <taxon>Bacteria</taxon>
        <taxon>Pseudomonadati</taxon>
        <taxon>Pseudomonadota</taxon>
        <taxon>Alphaproteobacteria</taxon>
        <taxon>Rhodobacterales</taxon>
        <taxon>Paracoccaceae</taxon>
        <taxon>Paracoccus</taxon>
    </lineage>
</organism>
<feature type="compositionally biased region" description="Low complexity" evidence="1">
    <location>
        <begin position="354"/>
        <end position="375"/>
    </location>
</feature>
<evidence type="ECO:0000313" key="4">
    <source>
        <dbReference type="Proteomes" id="UP000252023"/>
    </source>
</evidence>
<keyword evidence="2" id="KW-0732">Signal</keyword>
<dbReference type="InterPro" id="IPR021323">
    <property type="entry name" value="DUF2927"/>
</dbReference>
<feature type="signal peptide" evidence="2">
    <location>
        <begin position="1"/>
        <end position="19"/>
    </location>
</feature>
<feature type="compositionally biased region" description="Pro residues" evidence="1">
    <location>
        <begin position="376"/>
        <end position="391"/>
    </location>
</feature>
<evidence type="ECO:0000313" key="3">
    <source>
        <dbReference type="EMBL" id="AXC51087.1"/>
    </source>
</evidence>
<dbReference type="EMBL" id="CP030918">
    <property type="protein sequence ID" value="AXC51087.1"/>
    <property type="molecule type" value="Genomic_DNA"/>
</dbReference>
<feature type="compositionally biased region" description="Pro residues" evidence="1">
    <location>
        <begin position="34"/>
        <end position="62"/>
    </location>
</feature>
<dbReference type="OrthoDB" id="3295600at2"/>